<dbReference type="EMBL" id="HG806933">
    <property type="protein sequence ID" value="CDW60171.1"/>
    <property type="molecule type" value="Genomic_DNA"/>
</dbReference>
<keyword evidence="1" id="KW-0472">Membrane</keyword>
<dbReference type="InterPro" id="IPR008269">
    <property type="entry name" value="Lon_proteolytic"/>
</dbReference>
<dbReference type="InterPro" id="IPR027065">
    <property type="entry name" value="Lon_Prtase"/>
</dbReference>
<reference evidence="3" key="1">
    <citation type="submission" date="2014-01" db="EMBL/GenBank/DDBJ databases">
        <authorList>
            <person name="Aslett M."/>
        </authorList>
    </citation>
    <scope>NUCLEOTIDE SEQUENCE</scope>
</reference>
<dbReference type="SUPFAM" id="SSF54211">
    <property type="entry name" value="Ribosomal protein S5 domain 2-like"/>
    <property type="match status" value="1"/>
</dbReference>
<proteinExistence type="predicted"/>
<dbReference type="InterPro" id="IPR020568">
    <property type="entry name" value="Ribosomal_Su5_D2-typ_SF"/>
</dbReference>
<dbReference type="Gene3D" id="2.30.42.10">
    <property type="match status" value="1"/>
</dbReference>
<dbReference type="Pfam" id="PF05362">
    <property type="entry name" value="Lon_C"/>
    <property type="match status" value="1"/>
</dbReference>
<dbReference type="InterPro" id="IPR049576">
    <property type="entry name" value="HDC-like"/>
</dbReference>
<evidence type="ECO:0000313" key="3">
    <source>
        <dbReference type="EMBL" id="CDW60171.1"/>
    </source>
</evidence>
<dbReference type="GO" id="GO:0005524">
    <property type="term" value="F:ATP binding"/>
    <property type="evidence" value="ECO:0007669"/>
    <property type="project" value="InterPro"/>
</dbReference>
<dbReference type="GO" id="GO:0004176">
    <property type="term" value="F:ATP-dependent peptidase activity"/>
    <property type="evidence" value="ECO:0007669"/>
    <property type="project" value="InterPro"/>
</dbReference>
<feature type="transmembrane region" description="Helical" evidence="1">
    <location>
        <begin position="199"/>
        <end position="218"/>
    </location>
</feature>
<keyword evidence="1" id="KW-0812">Transmembrane</keyword>
<evidence type="ECO:0000313" key="4">
    <source>
        <dbReference type="Proteomes" id="UP000030665"/>
    </source>
</evidence>
<dbReference type="PANTHER" id="PTHR10046">
    <property type="entry name" value="ATP DEPENDENT LON PROTEASE FAMILY MEMBER"/>
    <property type="match status" value="1"/>
</dbReference>
<evidence type="ECO:0000259" key="2">
    <source>
        <dbReference type="Pfam" id="PF05362"/>
    </source>
</evidence>
<feature type="transmembrane region" description="Helical" evidence="1">
    <location>
        <begin position="12"/>
        <end position="32"/>
    </location>
</feature>
<dbReference type="InterPro" id="IPR014721">
    <property type="entry name" value="Ribsml_uS5_D2-typ_fold_subgr"/>
</dbReference>
<accession>A0A077ZIH0</accession>
<sequence>MMSFKDLKLQWKTFVVGSLTVVLMTVILIFIGELIFDRNIAVAGTASITGGTLSILMVQEKVNEIQNAGGDLGILSSYLLAVFPLLILNLKNLVGFLFTANILKKEALRVKKQYRDGELTFFEQEVAENTTEAKESILPDFLRTPYGTLFLLGLTMYVSRFLSQLTNGTVNAFVIALLLGIILRHFRILKPNALSSTDSFGLLMISIMVIAFGPLADIVPADLLHLIGPIAFYLAAGLGIIFIASFLIGKKVGYSGSLSIAVGMTTLFGFPGTMVLTKEAAAAVGETEEEIAVIEQNILPIMVTAGFSTITITSVITGGIPDLYITKPGPVADAMEMVSVADHTSKSDSEILVTTVKREQGTVFKLIRALIHPYQNLTKESQNYEAVKQDSRDVQRAFMANSKQTAVMEAHRLAEKEKELDFVGVRVMNINRDVQNLNSLRINDVILSINGEAVTPSALALLPQKLRAARTELVVAREGNKQELSIPRITRSGYLLNGVLAVTANESISINSKGFGGPSAGAMLTLSVYQQITGQDLLNGRTVAGTGTIETNGSVGLVGGIPQKVYAAHNSQADIFFAPYLGNEEGTFSTNYFEARKVAEDIQTEMKIVPVGDMADIIEYLELNG</sequence>
<protein>
    <submittedName>
        <fullName evidence="3">Lon C domain containing protein</fullName>
    </submittedName>
</protein>
<keyword evidence="4" id="KW-1185">Reference proteome</keyword>
<feature type="domain" description="Lon proteolytic" evidence="2">
    <location>
        <begin position="517"/>
        <end position="620"/>
    </location>
</feature>
<feature type="transmembrane region" description="Helical" evidence="1">
    <location>
        <begin position="168"/>
        <end position="187"/>
    </location>
</feature>
<dbReference type="GO" id="GO:0030163">
    <property type="term" value="P:protein catabolic process"/>
    <property type="evidence" value="ECO:0007669"/>
    <property type="project" value="InterPro"/>
</dbReference>
<dbReference type="GO" id="GO:0006508">
    <property type="term" value="P:proteolysis"/>
    <property type="evidence" value="ECO:0007669"/>
    <property type="project" value="InterPro"/>
</dbReference>
<dbReference type="InterPro" id="IPR036034">
    <property type="entry name" value="PDZ_sf"/>
</dbReference>
<name>A0A077ZIH0_TRITR</name>
<feature type="transmembrane region" description="Helical" evidence="1">
    <location>
        <begin position="39"/>
        <end position="58"/>
    </location>
</feature>
<dbReference type="CDD" id="cd21416">
    <property type="entry name" value="HDC_protein"/>
    <property type="match status" value="1"/>
</dbReference>
<feature type="transmembrane region" description="Helical" evidence="1">
    <location>
        <begin position="230"/>
        <end position="249"/>
    </location>
</feature>
<dbReference type="Gene3D" id="3.30.230.10">
    <property type="match status" value="1"/>
</dbReference>
<dbReference type="AlphaFoldDB" id="A0A077ZIH0"/>
<organism evidence="3 4">
    <name type="scientific">Trichuris trichiura</name>
    <name type="common">Whipworm</name>
    <name type="synonym">Trichocephalus trichiurus</name>
    <dbReference type="NCBI Taxonomy" id="36087"/>
    <lineage>
        <taxon>Eukaryota</taxon>
        <taxon>Metazoa</taxon>
        <taxon>Ecdysozoa</taxon>
        <taxon>Nematoda</taxon>
        <taxon>Enoplea</taxon>
        <taxon>Dorylaimia</taxon>
        <taxon>Trichinellida</taxon>
        <taxon>Trichuridae</taxon>
        <taxon>Trichuris</taxon>
    </lineage>
</organism>
<keyword evidence="1" id="KW-1133">Transmembrane helix</keyword>
<evidence type="ECO:0000256" key="1">
    <source>
        <dbReference type="SAM" id="Phobius"/>
    </source>
</evidence>
<reference evidence="3" key="2">
    <citation type="submission" date="2014-03" db="EMBL/GenBank/DDBJ databases">
        <title>The whipworm genome and dual-species transcriptomics of an intimate host-pathogen interaction.</title>
        <authorList>
            <person name="Foth B.J."/>
            <person name="Tsai I.J."/>
            <person name="Reid A.J."/>
            <person name="Bancroft A.J."/>
            <person name="Nichol S."/>
            <person name="Tracey A."/>
            <person name="Holroyd N."/>
            <person name="Cotton J.A."/>
            <person name="Stanley E.J."/>
            <person name="Zarowiecki M."/>
            <person name="Liu J.Z."/>
            <person name="Huckvale T."/>
            <person name="Cooper P.J."/>
            <person name="Grencis R.K."/>
            <person name="Berriman M."/>
        </authorList>
    </citation>
    <scope>NUCLEOTIDE SEQUENCE [LARGE SCALE GENOMIC DNA]</scope>
</reference>
<gene>
    <name evidence="3" type="ORF">TTRE_0000853101</name>
</gene>
<feature type="transmembrane region" description="Helical" evidence="1">
    <location>
        <begin position="78"/>
        <end position="103"/>
    </location>
</feature>
<dbReference type="GO" id="GO:0004252">
    <property type="term" value="F:serine-type endopeptidase activity"/>
    <property type="evidence" value="ECO:0007669"/>
    <property type="project" value="InterPro"/>
</dbReference>
<dbReference type="Proteomes" id="UP000030665">
    <property type="component" value="Unassembled WGS sequence"/>
</dbReference>